<name>A0A0G0RHP2_9BACT</name>
<protein>
    <recommendedName>
        <fullName evidence="3">Peptidase A2 domain-containing protein</fullName>
    </recommendedName>
</protein>
<proteinExistence type="predicted"/>
<dbReference type="InterPro" id="IPR021109">
    <property type="entry name" value="Peptidase_aspartic_dom_sf"/>
</dbReference>
<dbReference type="Proteomes" id="UP000034531">
    <property type="component" value="Unassembled WGS sequence"/>
</dbReference>
<evidence type="ECO:0008006" key="3">
    <source>
        <dbReference type="Google" id="ProtNLM"/>
    </source>
</evidence>
<dbReference type="EMBL" id="LBYI01000030">
    <property type="protein sequence ID" value="KKR49376.1"/>
    <property type="molecule type" value="Genomic_DNA"/>
</dbReference>
<gene>
    <name evidence="1" type="ORF">UT84_C0030G0003</name>
</gene>
<dbReference type="AlphaFoldDB" id="A0A0G0RHP2"/>
<sequence>MTNRLLISKKFPYIPIQVKFRHRQEKAEALLDTGFDGDIIIPEGIVKNGEQADDYQLWRLADGSLISAPAYRGSVKISNIVLARVRVTVLGNKTLVGRNVIANFKVTLDHGRRVIVE</sequence>
<accession>A0A0G0RHP2</accession>
<dbReference type="Gene3D" id="2.40.70.10">
    <property type="entry name" value="Acid Proteases"/>
    <property type="match status" value="1"/>
</dbReference>
<comment type="caution">
    <text evidence="1">The sequence shown here is derived from an EMBL/GenBank/DDBJ whole genome shotgun (WGS) entry which is preliminary data.</text>
</comment>
<reference evidence="1 2" key="1">
    <citation type="journal article" date="2015" name="Nature">
        <title>rRNA introns, odd ribosomes, and small enigmatic genomes across a large radiation of phyla.</title>
        <authorList>
            <person name="Brown C.T."/>
            <person name="Hug L.A."/>
            <person name="Thomas B.C."/>
            <person name="Sharon I."/>
            <person name="Castelle C.J."/>
            <person name="Singh A."/>
            <person name="Wilkins M.J."/>
            <person name="Williams K.H."/>
            <person name="Banfield J.F."/>
        </authorList>
    </citation>
    <scope>NUCLEOTIDE SEQUENCE [LARGE SCALE GENOMIC DNA]</scope>
</reference>
<evidence type="ECO:0000313" key="1">
    <source>
        <dbReference type="EMBL" id="KKR49376.1"/>
    </source>
</evidence>
<organism evidence="1 2">
    <name type="scientific">Candidatus Curtissbacteria bacterium GW2011_GWA1_40_16</name>
    <dbReference type="NCBI Taxonomy" id="1618405"/>
    <lineage>
        <taxon>Bacteria</taxon>
        <taxon>Candidatus Curtissiibacteriota</taxon>
    </lineage>
</organism>
<evidence type="ECO:0000313" key="2">
    <source>
        <dbReference type="Proteomes" id="UP000034531"/>
    </source>
</evidence>